<accession>A0A9D1Y2J9</accession>
<dbReference type="Proteomes" id="UP000886751">
    <property type="component" value="Unassembled WGS sequence"/>
</dbReference>
<reference evidence="1" key="2">
    <citation type="submission" date="2021-04" db="EMBL/GenBank/DDBJ databases">
        <authorList>
            <person name="Gilroy R."/>
        </authorList>
    </citation>
    <scope>NUCLEOTIDE SEQUENCE</scope>
    <source>
        <strain evidence="1">ChiHecec2B26-7398</strain>
    </source>
</reference>
<dbReference type="EMBL" id="DXEI01000032">
    <property type="protein sequence ID" value="HIX94215.1"/>
    <property type="molecule type" value="Genomic_DNA"/>
</dbReference>
<evidence type="ECO:0000313" key="2">
    <source>
        <dbReference type="Proteomes" id="UP000886751"/>
    </source>
</evidence>
<comment type="caution">
    <text evidence="1">The sequence shown here is derived from an EMBL/GenBank/DDBJ whole genome shotgun (WGS) entry which is preliminary data.</text>
</comment>
<protein>
    <submittedName>
        <fullName evidence="1">Uncharacterized protein</fullName>
    </submittedName>
</protein>
<dbReference type="AlphaFoldDB" id="A0A9D1Y2J9"/>
<sequence length="390" mass="41837">MSIQSEIDRLALAKDDLADAIASKGVAVPQGAKLDQYADLVQQISFMPTMAVQVSGKIGGTLTSSTTYAQIQSFMQAHKTTGCLILINLTSYSFAQYWVATITAEGWAGSESNSIIAVSLASSPEYHGVLRWDAQNNIAVDELSNFCLVHLEKQEDGTYNIQEETYSAYTLELGVAYTNTVCAVRFRDDVTTYYPYGYNDNDDGTWSLSFRGNHQFYGANGNTSITSKGFSITVPSDHQQAMATRTGLVVSKGRNTLYGVSGGGQAGQVLCKNGTAESEYGWADLPDSGVKSVNGQLPDETGNVQIDTGGTQILCGTTDAVSVPAYESVNVALPDVPSSYHLVVGFEALQDGNLDINIFTGAQSMGGQWHAKAYNYGDTIQGKLTWVAFP</sequence>
<organism evidence="1 2">
    <name type="scientific">Candidatus Gemmiger excrementipullorum</name>
    <dbReference type="NCBI Taxonomy" id="2838610"/>
    <lineage>
        <taxon>Bacteria</taxon>
        <taxon>Bacillati</taxon>
        <taxon>Bacillota</taxon>
        <taxon>Clostridia</taxon>
        <taxon>Eubacteriales</taxon>
        <taxon>Gemmiger</taxon>
    </lineage>
</organism>
<evidence type="ECO:0000313" key="1">
    <source>
        <dbReference type="EMBL" id="HIX94215.1"/>
    </source>
</evidence>
<reference evidence="1" key="1">
    <citation type="journal article" date="2021" name="PeerJ">
        <title>Extensive microbial diversity within the chicken gut microbiome revealed by metagenomics and culture.</title>
        <authorList>
            <person name="Gilroy R."/>
            <person name="Ravi A."/>
            <person name="Getino M."/>
            <person name="Pursley I."/>
            <person name="Horton D.L."/>
            <person name="Alikhan N.F."/>
            <person name="Baker D."/>
            <person name="Gharbi K."/>
            <person name="Hall N."/>
            <person name="Watson M."/>
            <person name="Adriaenssens E.M."/>
            <person name="Foster-Nyarko E."/>
            <person name="Jarju S."/>
            <person name="Secka A."/>
            <person name="Antonio M."/>
            <person name="Oren A."/>
            <person name="Chaudhuri R.R."/>
            <person name="La Ragione R."/>
            <person name="Hildebrand F."/>
            <person name="Pallen M.J."/>
        </authorList>
    </citation>
    <scope>NUCLEOTIDE SEQUENCE</scope>
    <source>
        <strain evidence="1">ChiHecec2B26-7398</strain>
    </source>
</reference>
<gene>
    <name evidence="1" type="ORF">H9846_02020</name>
</gene>
<proteinExistence type="predicted"/>
<name>A0A9D1Y2J9_9FIRM</name>